<gene>
    <name evidence="1" type="ORF">P43SY_011485</name>
</gene>
<evidence type="ECO:0000313" key="2">
    <source>
        <dbReference type="Proteomes" id="UP001209570"/>
    </source>
</evidence>
<comment type="caution">
    <text evidence="1">The sequence shown here is derived from an EMBL/GenBank/DDBJ whole genome shotgun (WGS) entry which is preliminary data.</text>
</comment>
<accession>A0AAD5Q0R8</accession>
<sequence>MNLLKMDSTAKMRDVMGEIFGTMFLDGVVLYKSKDSATRSHESLSVNWMALQSSKPHLPHRDYVFLRYGDVFEKNADNGSVYGSSGSGLYVVFAPAAQAPLPSLRGCGLQQVLRDEER</sequence>
<evidence type="ECO:0000313" key="1">
    <source>
        <dbReference type="EMBL" id="KAJ0389473.1"/>
    </source>
</evidence>
<organism evidence="1 2">
    <name type="scientific">Pythium insidiosum</name>
    <name type="common">Pythiosis disease agent</name>
    <dbReference type="NCBI Taxonomy" id="114742"/>
    <lineage>
        <taxon>Eukaryota</taxon>
        <taxon>Sar</taxon>
        <taxon>Stramenopiles</taxon>
        <taxon>Oomycota</taxon>
        <taxon>Peronosporomycetes</taxon>
        <taxon>Pythiales</taxon>
        <taxon>Pythiaceae</taxon>
        <taxon>Pythium</taxon>
    </lineage>
</organism>
<dbReference type="Proteomes" id="UP001209570">
    <property type="component" value="Unassembled WGS sequence"/>
</dbReference>
<keyword evidence="2" id="KW-1185">Reference proteome</keyword>
<protein>
    <submittedName>
        <fullName evidence="1">Uncharacterized protein</fullName>
    </submittedName>
</protein>
<proteinExistence type="predicted"/>
<reference evidence="1" key="1">
    <citation type="submission" date="2021-12" db="EMBL/GenBank/DDBJ databases">
        <title>Prjna785345.</title>
        <authorList>
            <person name="Rujirawat T."/>
            <person name="Krajaejun T."/>
        </authorList>
    </citation>
    <scope>NUCLEOTIDE SEQUENCE</scope>
    <source>
        <strain evidence="1">Pi057C3</strain>
    </source>
</reference>
<dbReference type="EMBL" id="JAKCXM010003759">
    <property type="protein sequence ID" value="KAJ0389473.1"/>
    <property type="molecule type" value="Genomic_DNA"/>
</dbReference>
<dbReference type="AlphaFoldDB" id="A0AAD5Q0R8"/>
<name>A0AAD5Q0R8_PYTIN</name>